<dbReference type="EMBL" id="CAJVPV010010159">
    <property type="protein sequence ID" value="CAG8648441.1"/>
    <property type="molecule type" value="Genomic_DNA"/>
</dbReference>
<keyword evidence="3" id="KW-1185">Reference proteome</keyword>
<feature type="transmembrane region" description="Helical" evidence="1">
    <location>
        <begin position="144"/>
        <end position="166"/>
    </location>
</feature>
<feature type="non-terminal residue" evidence="2">
    <location>
        <position position="178"/>
    </location>
</feature>
<protein>
    <submittedName>
        <fullName evidence="2">1261_t:CDS:1</fullName>
    </submittedName>
</protein>
<dbReference type="AlphaFoldDB" id="A0A9N9DRP0"/>
<feature type="transmembrane region" description="Helical" evidence="1">
    <location>
        <begin position="56"/>
        <end position="76"/>
    </location>
</feature>
<organism evidence="2 3">
    <name type="scientific">Acaulospora morrowiae</name>
    <dbReference type="NCBI Taxonomy" id="94023"/>
    <lineage>
        <taxon>Eukaryota</taxon>
        <taxon>Fungi</taxon>
        <taxon>Fungi incertae sedis</taxon>
        <taxon>Mucoromycota</taxon>
        <taxon>Glomeromycotina</taxon>
        <taxon>Glomeromycetes</taxon>
        <taxon>Diversisporales</taxon>
        <taxon>Acaulosporaceae</taxon>
        <taxon>Acaulospora</taxon>
    </lineage>
</organism>
<proteinExistence type="predicted"/>
<evidence type="ECO:0000313" key="2">
    <source>
        <dbReference type="EMBL" id="CAG8648441.1"/>
    </source>
</evidence>
<keyword evidence="1" id="KW-1133">Transmembrane helix</keyword>
<evidence type="ECO:0000256" key="1">
    <source>
        <dbReference type="SAM" id="Phobius"/>
    </source>
</evidence>
<sequence length="178" mass="20446">MTYTKLKRASQLIPLFFQTEIIQVASFNSIYNEYYGRSGSNEYFNGSRYGKAGTVIWVYVVMLITFLGVAAYLALFVKGSIWEKRHKIYFVGFDAIFFLLWFTEVFANLYWAYKGEDNPCYYYTAFSKLRSYAGSKMNAMCASYLVSNVSGWFLLITFTLGAGLSFKVHLDSKKENPG</sequence>
<feature type="transmembrane region" description="Helical" evidence="1">
    <location>
        <begin position="88"/>
        <end position="113"/>
    </location>
</feature>
<name>A0A9N9DRP0_9GLOM</name>
<keyword evidence="1" id="KW-0812">Transmembrane</keyword>
<keyword evidence="1" id="KW-0472">Membrane</keyword>
<dbReference type="Proteomes" id="UP000789342">
    <property type="component" value="Unassembled WGS sequence"/>
</dbReference>
<gene>
    <name evidence="2" type="ORF">AMORRO_LOCUS9842</name>
</gene>
<accession>A0A9N9DRP0</accession>
<evidence type="ECO:0000313" key="3">
    <source>
        <dbReference type="Proteomes" id="UP000789342"/>
    </source>
</evidence>
<comment type="caution">
    <text evidence="2">The sequence shown here is derived from an EMBL/GenBank/DDBJ whole genome shotgun (WGS) entry which is preliminary data.</text>
</comment>
<reference evidence="2" key="1">
    <citation type="submission" date="2021-06" db="EMBL/GenBank/DDBJ databases">
        <authorList>
            <person name="Kallberg Y."/>
            <person name="Tangrot J."/>
            <person name="Rosling A."/>
        </authorList>
    </citation>
    <scope>NUCLEOTIDE SEQUENCE</scope>
    <source>
        <strain evidence="2">CL551</strain>
    </source>
</reference>